<reference evidence="2" key="2">
    <citation type="journal article" date="2023" name="IMA Fungus">
        <title>Comparative genomic study of the Penicillium genus elucidates a diverse pangenome and 15 lateral gene transfer events.</title>
        <authorList>
            <person name="Petersen C."/>
            <person name="Sorensen T."/>
            <person name="Nielsen M.R."/>
            <person name="Sondergaard T.E."/>
            <person name="Sorensen J.L."/>
            <person name="Fitzpatrick D.A."/>
            <person name="Frisvad J.C."/>
            <person name="Nielsen K.L."/>
        </authorList>
    </citation>
    <scope>NUCLEOTIDE SEQUENCE</scope>
    <source>
        <strain evidence="2">IBT 30069</strain>
    </source>
</reference>
<evidence type="ECO:0000256" key="1">
    <source>
        <dbReference type="SAM" id="MobiDB-lite"/>
    </source>
</evidence>
<keyword evidence="3" id="KW-1185">Reference proteome</keyword>
<dbReference type="InterPro" id="IPR043519">
    <property type="entry name" value="NT_sf"/>
</dbReference>
<sequence>MPVRPSNQRGPPPSSALIPHSSSRKPRESKFDHLDAAAKALTDVLRVARISHSFIGGYAATLLGGNRLTQDVDVLVDRQCFDTLLSSSVFTKTPDGRLAFHYMGKEVPIDLHVGVGHNARDSCWNFIKPKDGSEDQLTINGGDMQARPILYEDSTKIAVLQPVFLLYTKLLAWAKSELSTRKEKNDLNEVNMEDVITILNWLQRKRILIELHGWSIKTRERYLWL</sequence>
<dbReference type="Gene3D" id="3.30.460.40">
    <property type="match status" value="1"/>
</dbReference>
<feature type="region of interest" description="Disordered" evidence="1">
    <location>
        <begin position="1"/>
        <end position="25"/>
    </location>
</feature>
<dbReference type="SUPFAM" id="SSF81301">
    <property type="entry name" value="Nucleotidyltransferase"/>
    <property type="match status" value="1"/>
</dbReference>
<dbReference type="Proteomes" id="UP001149165">
    <property type="component" value="Unassembled WGS sequence"/>
</dbReference>
<name>A0A9W9GD43_9EURO</name>
<protein>
    <submittedName>
        <fullName evidence="2">Uncharacterized protein</fullName>
    </submittedName>
</protein>
<evidence type="ECO:0000313" key="2">
    <source>
        <dbReference type="EMBL" id="KAJ5116604.1"/>
    </source>
</evidence>
<organism evidence="2 3">
    <name type="scientific">Penicillium angulare</name>
    <dbReference type="NCBI Taxonomy" id="116970"/>
    <lineage>
        <taxon>Eukaryota</taxon>
        <taxon>Fungi</taxon>
        <taxon>Dikarya</taxon>
        <taxon>Ascomycota</taxon>
        <taxon>Pezizomycotina</taxon>
        <taxon>Eurotiomycetes</taxon>
        <taxon>Eurotiomycetidae</taxon>
        <taxon>Eurotiales</taxon>
        <taxon>Aspergillaceae</taxon>
        <taxon>Penicillium</taxon>
    </lineage>
</organism>
<reference evidence="2" key="1">
    <citation type="submission" date="2022-11" db="EMBL/GenBank/DDBJ databases">
        <authorList>
            <person name="Petersen C."/>
        </authorList>
    </citation>
    <scope>NUCLEOTIDE SEQUENCE</scope>
    <source>
        <strain evidence="2">IBT 30069</strain>
    </source>
</reference>
<dbReference type="AlphaFoldDB" id="A0A9W9GD43"/>
<dbReference type="EMBL" id="JAPQKH010000001">
    <property type="protein sequence ID" value="KAJ5116604.1"/>
    <property type="molecule type" value="Genomic_DNA"/>
</dbReference>
<comment type="caution">
    <text evidence="2">The sequence shown here is derived from an EMBL/GenBank/DDBJ whole genome shotgun (WGS) entry which is preliminary data.</text>
</comment>
<evidence type="ECO:0000313" key="3">
    <source>
        <dbReference type="Proteomes" id="UP001149165"/>
    </source>
</evidence>
<proteinExistence type="predicted"/>
<accession>A0A9W9GD43</accession>
<dbReference type="OrthoDB" id="10066232at2759"/>
<gene>
    <name evidence="2" type="ORF">N7456_000952</name>
</gene>